<evidence type="ECO:0000313" key="1">
    <source>
        <dbReference type="EMBL" id="SVC40067.1"/>
    </source>
</evidence>
<name>A0A382LXH5_9ZZZZ</name>
<reference evidence="1" key="1">
    <citation type="submission" date="2018-05" db="EMBL/GenBank/DDBJ databases">
        <authorList>
            <person name="Lanie J.A."/>
            <person name="Ng W.-L."/>
            <person name="Kazmierczak K.M."/>
            <person name="Andrzejewski T.M."/>
            <person name="Davidsen T.M."/>
            <person name="Wayne K.J."/>
            <person name="Tettelin H."/>
            <person name="Glass J.I."/>
            <person name="Rusch D."/>
            <person name="Podicherti R."/>
            <person name="Tsui H.-C.T."/>
            <person name="Winkler M.E."/>
        </authorList>
    </citation>
    <scope>NUCLEOTIDE SEQUENCE</scope>
</reference>
<proteinExistence type="predicted"/>
<accession>A0A382LXH5</accession>
<dbReference type="Gene3D" id="3.90.180.10">
    <property type="entry name" value="Medium-chain alcohol dehydrogenases, catalytic domain"/>
    <property type="match status" value="1"/>
</dbReference>
<dbReference type="EMBL" id="UINC01089190">
    <property type="protein sequence ID" value="SVC40067.1"/>
    <property type="molecule type" value="Genomic_DNA"/>
</dbReference>
<protein>
    <submittedName>
        <fullName evidence="1">Uncharacterized protein</fullName>
    </submittedName>
</protein>
<feature type="non-terminal residue" evidence="1">
    <location>
        <position position="34"/>
    </location>
</feature>
<sequence>MKAIYYTQTGIASEVLKVGNFEMPKIKENDVLLK</sequence>
<organism evidence="1">
    <name type="scientific">marine metagenome</name>
    <dbReference type="NCBI Taxonomy" id="408172"/>
    <lineage>
        <taxon>unclassified sequences</taxon>
        <taxon>metagenomes</taxon>
        <taxon>ecological metagenomes</taxon>
    </lineage>
</organism>
<dbReference type="AlphaFoldDB" id="A0A382LXH5"/>
<gene>
    <name evidence="1" type="ORF">METZ01_LOCUS292921</name>
</gene>